<name>A0A9D4BL37_DREPO</name>
<protein>
    <submittedName>
        <fullName evidence="1">Uncharacterized protein</fullName>
    </submittedName>
</protein>
<organism evidence="1 2">
    <name type="scientific">Dreissena polymorpha</name>
    <name type="common">Zebra mussel</name>
    <name type="synonym">Mytilus polymorpha</name>
    <dbReference type="NCBI Taxonomy" id="45954"/>
    <lineage>
        <taxon>Eukaryota</taxon>
        <taxon>Metazoa</taxon>
        <taxon>Spiralia</taxon>
        <taxon>Lophotrochozoa</taxon>
        <taxon>Mollusca</taxon>
        <taxon>Bivalvia</taxon>
        <taxon>Autobranchia</taxon>
        <taxon>Heteroconchia</taxon>
        <taxon>Euheterodonta</taxon>
        <taxon>Imparidentia</taxon>
        <taxon>Neoheterodontei</taxon>
        <taxon>Myida</taxon>
        <taxon>Dreissenoidea</taxon>
        <taxon>Dreissenidae</taxon>
        <taxon>Dreissena</taxon>
    </lineage>
</organism>
<proteinExistence type="predicted"/>
<dbReference type="AlphaFoldDB" id="A0A9D4BL37"/>
<evidence type="ECO:0000313" key="1">
    <source>
        <dbReference type="EMBL" id="KAH3698988.1"/>
    </source>
</evidence>
<dbReference type="EMBL" id="JAIWYP010000015">
    <property type="protein sequence ID" value="KAH3698988.1"/>
    <property type="molecule type" value="Genomic_DNA"/>
</dbReference>
<gene>
    <name evidence="1" type="ORF">DPMN_073934</name>
</gene>
<sequence>MTTIQGNCIDPFIITFKFVLTGAQRLFEVTSRHRKLSPSPEEAAMDVKRVIAEELQMRPPRLPVWFRYDMHGSLYNDKCLKNQHYYFNRSEVTVLSSNIQVSTTLGRLYSQHIHIFKVLTT</sequence>
<accession>A0A9D4BL37</accession>
<comment type="caution">
    <text evidence="1">The sequence shown here is derived from an EMBL/GenBank/DDBJ whole genome shotgun (WGS) entry which is preliminary data.</text>
</comment>
<evidence type="ECO:0000313" key="2">
    <source>
        <dbReference type="Proteomes" id="UP000828390"/>
    </source>
</evidence>
<reference evidence="1" key="1">
    <citation type="journal article" date="2019" name="bioRxiv">
        <title>The Genome of the Zebra Mussel, Dreissena polymorpha: A Resource for Invasive Species Research.</title>
        <authorList>
            <person name="McCartney M.A."/>
            <person name="Auch B."/>
            <person name="Kono T."/>
            <person name="Mallez S."/>
            <person name="Zhang Y."/>
            <person name="Obille A."/>
            <person name="Becker A."/>
            <person name="Abrahante J.E."/>
            <person name="Garbe J."/>
            <person name="Badalamenti J.P."/>
            <person name="Herman A."/>
            <person name="Mangelson H."/>
            <person name="Liachko I."/>
            <person name="Sullivan S."/>
            <person name="Sone E.D."/>
            <person name="Koren S."/>
            <person name="Silverstein K.A.T."/>
            <person name="Beckman K.B."/>
            <person name="Gohl D.M."/>
        </authorList>
    </citation>
    <scope>NUCLEOTIDE SEQUENCE</scope>
    <source>
        <strain evidence="1">Duluth1</strain>
        <tissue evidence="1">Whole animal</tissue>
    </source>
</reference>
<dbReference type="Proteomes" id="UP000828390">
    <property type="component" value="Unassembled WGS sequence"/>
</dbReference>
<keyword evidence="2" id="KW-1185">Reference proteome</keyword>
<reference evidence="1" key="2">
    <citation type="submission" date="2020-11" db="EMBL/GenBank/DDBJ databases">
        <authorList>
            <person name="McCartney M.A."/>
            <person name="Auch B."/>
            <person name="Kono T."/>
            <person name="Mallez S."/>
            <person name="Becker A."/>
            <person name="Gohl D.M."/>
            <person name="Silverstein K.A.T."/>
            <person name="Koren S."/>
            <person name="Bechman K.B."/>
            <person name="Herman A."/>
            <person name="Abrahante J.E."/>
            <person name="Garbe J."/>
        </authorList>
    </citation>
    <scope>NUCLEOTIDE SEQUENCE</scope>
    <source>
        <strain evidence="1">Duluth1</strain>
        <tissue evidence="1">Whole animal</tissue>
    </source>
</reference>